<comment type="caution">
    <text evidence="2">The sequence shown here is derived from an EMBL/GenBank/DDBJ whole genome shotgun (WGS) entry which is preliminary data.</text>
</comment>
<dbReference type="InterPro" id="IPR013320">
    <property type="entry name" value="ConA-like_dom_sf"/>
</dbReference>
<dbReference type="SUPFAM" id="SSF49899">
    <property type="entry name" value="Concanavalin A-like lectins/glucanases"/>
    <property type="match status" value="1"/>
</dbReference>
<evidence type="ECO:0000313" key="2">
    <source>
        <dbReference type="EMBL" id="KAJ8361920.1"/>
    </source>
</evidence>
<dbReference type="InterPro" id="IPR006574">
    <property type="entry name" value="PRY"/>
</dbReference>
<feature type="domain" description="SPRY-associated" evidence="1">
    <location>
        <begin position="2"/>
        <end position="29"/>
    </location>
</feature>
<reference evidence="2" key="1">
    <citation type="journal article" date="2023" name="Science">
        <title>Genome structures resolve the early diversification of teleost fishes.</title>
        <authorList>
            <person name="Parey E."/>
            <person name="Louis A."/>
            <person name="Montfort J."/>
            <person name="Bouchez O."/>
            <person name="Roques C."/>
            <person name="Iampietro C."/>
            <person name="Lluch J."/>
            <person name="Castinel A."/>
            <person name="Donnadieu C."/>
            <person name="Desvignes T."/>
            <person name="Floi Bucao C."/>
            <person name="Jouanno E."/>
            <person name="Wen M."/>
            <person name="Mejri S."/>
            <person name="Dirks R."/>
            <person name="Jansen H."/>
            <person name="Henkel C."/>
            <person name="Chen W.J."/>
            <person name="Zahm M."/>
            <person name="Cabau C."/>
            <person name="Klopp C."/>
            <person name="Thompson A.W."/>
            <person name="Robinson-Rechavi M."/>
            <person name="Braasch I."/>
            <person name="Lecointre G."/>
            <person name="Bobe J."/>
            <person name="Postlethwait J.H."/>
            <person name="Berthelot C."/>
            <person name="Roest Crollius H."/>
            <person name="Guiguen Y."/>
        </authorList>
    </citation>
    <scope>NUCLEOTIDE SEQUENCE</scope>
    <source>
        <strain evidence="2">NC1722</strain>
    </source>
</reference>
<dbReference type="Proteomes" id="UP001221898">
    <property type="component" value="Unassembled WGS sequence"/>
</dbReference>
<accession>A0AAD7R413</accession>
<dbReference type="Pfam" id="PF13765">
    <property type="entry name" value="PRY"/>
    <property type="match status" value="1"/>
</dbReference>
<evidence type="ECO:0000259" key="1">
    <source>
        <dbReference type="Pfam" id="PF13765"/>
    </source>
</evidence>
<protein>
    <recommendedName>
        <fullName evidence="1">SPRY-associated domain-containing protein</fullName>
    </recommendedName>
</protein>
<gene>
    <name evidence="2" type="ORF">AAFF_G00412310</name>
</gene>
<proteinExistence type="predicted"/>
<feature type="non-terminal residue" evidence="2">
    <location>
        <position position="60"/>
    </location>
</feature>
<dbReference type="AlphaFoldDB" id="A0AAD7R413"/>
<keyword evidence="3" id="KW-1185">Reference proteome</keyword>
<organism evidence="2 3">
    <name type="scientific">Aldrovandia affinis</name>
    <dbReference type="NCBI Taxonomy" id="143900"/>
    <lineage>
        <taxon>Eukaryota</taxon>
        <taxon>Metazoa</taxon>
        <taxon>Chordata</taxon>
        <taxon>Craniata</taxon>
        <taxon>Vertebrata</taxon>
        <taxon>Euteleostomi</taxon>
        <taxon>Actinopterygii</taxon>
        <taxon>Neopterygii</taxon>
        <taxon>Teleostei</taxon>
        <taxon>Notacanthiformes</taxon>
        <taxon>Halosauridae</taxon>
        <taxon>Aldrovandia</taxon>
    </lineage>
</organism>
<sequence length="60" mass="7212">MTHGRERQPYPDHPERFEHWPQVLCREGLSGRCYWEAEREGVEEGRGWVWIAVAYKGINR</sequence>
<evidence type="ECO:0000313" key="3">
    <source>
        <dbReference type="Proteomes" id="UP001221898"/>
    </source>
</evidence>
<name>A0AAD7R413_9TELE</name>
<dbReference type="Gene3D" id="2.60.120.920">
    <property type="match status" value="1"/>
</dbReference>
<dbReference type="InterPro" id="IPR043136">
    <property type="entry name" value="B30.2/SPRY_sf"/>
</dbReference>
<dbReference type="EMBL" id="JAINUG010000830">
    <property type="protein sequence ID" value="KAJ8361920.1"/>
    <property type="molecule type" value="Genomic_DNA"/>
</dbReference>